<name>A0A0B0EEA8_9BACT</name>
<evidence type="ECO:0000313" key="2">
    <source>
        <dbReference type="EMBL" id="KHE90949.1"/>
    </source>
</evidence>
<sequence>MNKNFENNTSKKRVKPKNLKKEDGHIKTSKKKPSKKND</sequence>
<dbReference type="EMBL" id="JRYO01000225">
    <property type="protein sequence ID" value="KHE90949.1"/>
    <property type="molecule type" value="Genomic_DNA"/>
</dbReference>
<reference evidence="2 3" key="1">
    <citation type="submission" date="2014-10" db="EMBL/GenBank/DDBJ databases">
        <title>Draft genome of anammox bacterium scalindua brodae, obtained using differential coverage binning of sequence data from two enrichment reactors.</title>
        <authorList>
            <person name="Speth D.R."/>
            <person name="Russ L."/>
            <person name="Kartal B."/>
            <person name="Op den Camp H.J."/>
            <person name="Dutilh B.E."/>
            <person name="Jetten M.S."/>
        </authorList>
    </citation>
    <scope>NUCLEOTIDE SEQUENCE [LARGE SCALE GENOMIC DNA]</scope>
    <source>
        <strain evidence="2">RU1</strain>
    </source>
</reference>
<protein>
    <submittedName>
        <fullName evidence="2">Uncharacterized protein</fullName>
    </submittedName>
</protein>
<feature type="region of interest" description="Disordered" evidence="1">
    <location>
        <begin position="1"/>
        <end position="38"/>
    </location>
</feature>
<dbReference type="Proteomes" id="UP000030652">
    <property type="component" value="Unassembled WGS sequence"/>
</dbReference>
<comment type="caution">
    <text evidence="2">The sequence shown here is derived from an EMBL/GenBank/DDBJ whole genome shotgun (WGS) entry which is preliminary data.</text>
</comment>
<dbReference type="AlphaFoldDB" id="A0A0B0EEA8"/>
<evidence type="ECO:0000313" key="3">
    <source>
        <dbReference type="Proteomes" id="UP000030652"/>
    </source>
</evidence>
<gene>
    <name evidence="2" type="ORF">SCABRO_03250</name>
</gene>
<organism evidence="2 3">
    <name type="scientific">Candidatus Scalindua brodae</name>
    <dbReference type="NCBI Taxonomy" id="237368"/>
    <lineage>
        <taxon>Bacteria</taxon>
        <taxon>Pseudomonadati</taxon>
        <taxon>Planctomycetota</taxon>
        <taxon>Candidatus Brocadiia</taxon>
        <taxon>Candidatus Brocadiales</taxon>
        <taxon>Candidatus Scalinduaceae</taxon>
        <taxon>Candidatus Scalindua</taxon>
    </lineage>
</organism>
<evidence type="ECO:0000256" key="1">
    <source>
        <dbReference type="SAM" id="MobiDB-lite"/>
    </source>
</evidence>
<feature type="compositionally biased region" description="Basic residues" evidence="1">
    <location>
        <begin position="27"/>
        <end position="38"/>
    </location>
</feature>
<proteinExistence type="predicted"/>
<accession>A0A0B0EEA8</accession>